<dbReference type="InterPro" id="IPR035647">
    <property type="entry name" value="EFG_III/V"/>
</dbReference>
<dbReference type="GO" id="GO:1990904">
    <property type="term" value="C:ribonucleoprotein complex"/>
    <property type="evidence" value="ECO:0007669"/>
    <property type="project" value="TreeGrafter"/>
</dbReference>
<dbReference type="GO" id="GO:0005525">
    <property type="term" value="F:GTP binding"/>
    <property type="evidence" value="ECO:0007669"/>
    <property type="project" value="UniProtKB-KW"/>
</dbReference>
<organism evidence="5 6">
    <name type="scientific">Theileria orientalis</name>
    <dbReference type="NCBI Taxonomy" id="68886"/>
    <lineage>
        <taxon>Eukaryota</taxon>
        <taxon>Sar</taxon>
        <taxon>Alveolata</taxon>
        <taxon>Apicomplexa</taxon>
        <taxon>Aconoidasida</taxon>
        <taxon>Piroplasmida</taxon>
        <taxon>Theileriidae</taxon>
        <taxon>Theileria</taxon>
    </lineage>
</organism>
<dbReference type="GO" id="GO:0042256">
    <property type="term" value="P:cytosolic ribosome assembly"/>
    <property type="evidence" value="ECO:0007669"/>
    <property type="project" value="TreeGrafter"/>
</dbReference>
<dbReference type="GO" id="GO:0043022">
    <property type="term" value="F:ribosome binding"/>
    <property type="evidence" value="ECO:0007669"/>
    <property type="project" value="TreeGrafter"/>
</dbReference>
<dbReference type="SUPFAM" id="SSF52540">
    <property type="entry name" value="P-loop containing nucleoside triphosphate hydrolases"/>
    <property type="match status" value="1"/>
</dbReference>
<dbReference type="Pfam" id="PF00679">
    <property type="entry name" value="EFG_C"/>
    <property type="match status" value="1"/>
</dbReference>
<dbReference type="InterPro" id="IPR009000">
    <property type="entry name" value="Transl_B-barrel_sf"/>
</dbReference>
<dbReference type="InterPro" id="IPR000795">
    <property type="entry name" value="T_Tr_GTP-bd_dom"/>
</dbReference>
<dbReference type="CDD" id="cd04096">
    <property type="entry name" value="eEF2_snRNP_like_C"/>
    <property type="match status" value="1"/>
</dbReference>
<feature type="region of interest" description="Disordered" evidence="3">
    <location>
        <begin position="820"/>
        <end position="839"/>
    </location>
</feature>
<dbReference type="PANTHER" id="PTHR42908:SF3">
    <property type="entry name" value="ELONGATION FACTOR-LIKE GTPASE 1"/>
    <property type="match status" value="1"/>
</dbReference>
<name>A0A976MAC3_THEOR</name>
<dbReference type="CDD" id="cd01885">
    <property type="entry name" value="EF2"/>
    <property type="match status" value="1"/>
</dbReference>
<evidence type="ECO:0000256" key="2">
    <source>
        <dbReference type="ARBA" id="ARBA00023134"/>
    </source>
</evidence>
<dbReference type="GO" id="GO:0005829">
    <property type="term" value="C:cytosol"/>
    <property type="evidence" value="ECO:0007669"/>
    <property type="project" value="TreeGrafter"/>
</dbReference>
<evidence type="ECO:0000259" key="4">
    <source>
        <dbReference type="PROSITE" id="PS51722"/>
    </source>
</evidence>
<dbReference type="PANTHER" id="PTHR42908">
    <property type="entry name" value="TRANSLATION ELONGATION FACTOR-RELATED"/>
    <property type="match status" value="1"/>
</dbReference>
<dbReference type="InterPro" id="IPR041095">
    <property type="entry name" value="EFG_II"/>
</dbReference>
<keyword evidence="1" id="KW-0547">Nucleotide-binding</keyword>
<gene>
    <name evidence="5" type="ORF">MACK_000892</name>
</gene>
<dbReference type="PROSITE" id="PS51722">
    <property type="entry name" value="G_TR_2"/>
    <property type="match status" value="1"/>
</dbReference>
<proteinExistence type="predicted"/>
<dbReference type="GO" id="GO:0003746">
    <property type="term" value="F:translation elongation factor activity"/>
    <property type="evidence" value="ECO:0007669"/>
    <property type="project" value="UniProtKB-KW"/>
</dbReference>
<dbReference type="SUPFAM" id="SSF50447">
    <property type="entry name" value="Translation proteins"/>
    <property type="match status" value="1"/>
</dbReference>
<dbReference type="Gene3D" id="3.30.70.870">
    <property type="entry name" value="Elongation Factor G (Translational Gtpase), domain 3"/>
    <property type="match status" value="1"/>
</dbReference>
<dbReference type="InterPro" id="IPR014721">
    <property type="entry name" value="Ribsml_uS5_D2-typ_fold_subgr"/>
</dbReference>
<dbReference type="Gene3D" id="2.40.30.10">
    <property type="entry name" value="Translation factors"/>
    <property type="match status" value="1"/>
</dbReference>
<sequence>MQKISDVLEITENIRNVCFLAHVDHGKTTLSDALISSVGIISEKLSGKLRYLDNRDDEQRRMITIKSSSISLLYSKSEILNENVTGETAQKDKILINLVDSPGHVDFSIEVSTAARLCDGALLIVDVVEGICPQTRAVLKQAWRENVKTVLVLNKIDKLILDLHMTPLEAYKRMCNLVEQANALIYQLYMEEVMKKYDTPDMQKSEKWFYSPSEGNVAFCSAIHRWCVYVPEFVCQVGSKLGISQNKLDIVQKSLWGDYYYCTKTKSIKVCKNHEKPMFVQFVLEQVWKVYDAVLSCDVDYIKKVAAHSKAKFSSRQLKLLEKIAEHSEGKRSQGSYQLSQDERDDLLQTILSNWLPLCAGILRLIVDSLPSPLTASRKRLKKICPSITNYARYKQILSLDKEAPVIVHIAKFLGSDLSHMRLTRDVLQGDEKADDFVAFSRVFSGKVSKGDALYICKYLNKKFSPEEMESINELDDPYEDVDIKVRINKVMILMGSELIEVETAHPGNIVALSISTNQTDIAPNKEDYVKDVMAWLLSLTDPHSKKMYTLEGGYNRNKITRTKTLCSVDRHLTLSNDPELPPFSSPTNEFNNSIIRVSVEPQNFKDMDQLLTGLALLYTADPAVEIDILKTGEYILACCGEVHLERCISDLTNLYAKIPINTSKFRVSIREGIVDLKNNMSSQLLSKKVNFPPWKSMPLEEGHKGSDENLGNEFEVVDENYKSEEKSNYIQVLPELYVTQESVNNGMEYINISDDFAIFLTARQMNNSILEYLDENSKEMKGIIYSGEIPSRFEGYTLNESLEQIEKEIYELINTTSTSKQSKSGSKGGRVDRNEEGSSTWGDLWAISFSKGSRCLLFYKNKSTIFKNTSQKMLSNVKWSFSESYNRSSIYSQKNGKMISNIISGFELASQSGPLTEEPLRGVVFVIEGIFMREDNLFANNTAVSPKQVKQIPIQGSNGKIKDEEFNYGSDQEFVIEDVNLNDLNININKDFNNILNKFTNESDHKMYKKKGYQMERDIRFETKREEREGSVFSGSVETSLRLSDSCTATSSKRSHSLTTWKLMSNMRRLCRKTYMQRGRTRIYEVILRLDLQCDQNVLGKIYNVLQKRRTQIVSENVKEGTTTFVIEATMPASESFGLAQDLRSKASGGVIFHLQFSHWEMHPDDPFPETTMTDSELEDDGFNIALLLQSNIPRKIVNDIRKIKGLPTEEKVVVAPEKQRTLSTKK</sequence>
<keyword evidence="2" id="KW-0342">GTP-binding</keyword>
<dbReference type="Proteomes" id="UP000244811">
    <property type="component" value="Chromosome 1"/>
</dbReference>
<dbReference type="Gene3D" id="3.30.230.10">
    <property type="match status" value="1"/>
</dbReference>
<dbReference type="Gene3D" id="3.40.50.300">
    <property type="entry name" value="P-loop containing nucleotide triphosphate hydrolases"/>
    <property type="match status" value="1"/>
</dbReference>
<evidence type="ECO:0000256" key="3">
    <source>
        <dbReference type="SAM" id="MobiDB-lite"/>
    </source>
</evidence>
<evidence type="ECO:0000256" key="1">
    <source>
        <dbReference type="ARBA" id="ARBA00022741"/>
    </source>
</evidence>
<dbReference type="SMART" id="SM00838">
    <property type="entry name" value="EFG_C"/>
    <property type="match status" value="1"/>
</dbReference>
<feature type="domain" description="Tr-type G" evidence="4">
    <location>
        <begin position="12"/>
        <end position="245"/>
    </location>
</feature>
<dbReference type="Pfam" id="PF14492">
    <property type="entry name" value="EFG_III"/>
    <property type="match status" value="1"/>
</dbReference>
<reference evidence="5" key="1">
    <citation type="submission" date="2022-07" db="EMBL/GenBank/DDBJ databases">
        <title>Evaluation of T. orientalis genome assembly methods using nanopore sequencing and analysis of variation between genomes.</title>
        <authorList>
            <person name="Yam J."/>
            <person name="Micallef M.L."/>
            <person name="Liu M."/>
            <person name="Djordjevic S.P."/>
            <person name="Bogema D.R."/>
            <person name="Jenkins C."/>
        </authorList>
    </citation>
    <scope>NUCLEOTIDE SEQUENCE</scope>
    <source>
        <strain evidence="5">Goon Nure</strain>
    </source>
</reference>
<dbReference type="GO" id="GO:0003924">
    <property type="term" value="F:GTPase activity"/>
    <property type="evidence" value="ECO:0007669"/>
    <property type="project" value="InterPro"/>
</dbReference>
<dbReference type="InterPro" id="IPR000640">
    <property type="entry name" value="EFG_V-like"/>
</dbReference>
<dbReference type="Pfam" id="PF00009">
    <property type="entry name" value="GTP_EFTU"/>
    <property type="match status" value="1"/>
</dbReference>
<dbReference type="InterPro" id="IPR020568">
    <property type="entry name" value="Ribosomal_Su5_D2-typ_SF"/>
</dbReference>
<dbReference type="Gene3D" id="3.30.70.240">
    <property type="match status" value="1"/>
</dbReference>
<dbReference type="AlphaFoldDB" id="A0A976MAC3"/>
<dbReference type="EMBL" id="CP056069">
    <property type="protein sequence ID" value="UKK00818.2"/>
    <property type="molecule type" value="Genomic_DNA"/>
</dbReference>
<dbReference type="FunFam" id="3.30.70.870:FF:000002">
    <property type="entry name" value="Translation elongation factor 2"/>
    <property type="match status" value="1"/>
</dbReference>
<keyword evidence="5" id="KW-0648">Protein biosynthesis</keyword>
<evidence type="ECO:0000313" key="6">
    <source>
        <dbReference type="Proteomes" id="UP000244811"/>
    </source>
</evidence>
<dbReference type="InterPro" id="IPR027417">
    <property type="entry name" value="P-loop_NTPase"/>
</dbReference>
<dbReference type="SUPFAM" id="SSF54980">
    <property type="entry name" value="EF-G C-terminal domain-like"/>
    <property type="match status" value="2"/>
</dbReference>
<evidence type="ECO:0000313" key="5">
    <source>
        <dbReference type="EMBL" id="UKK00818.2"/>
    </source>
</evidence>
<dbReference type="InterPro" id="IPR005225">
    <property type="entry name" value="Small_GTP-bd"/>
</dbReference>
<protein>
    <submittedName>
        <fullName evidence="5">Elongation factor 2</fullName>
    </submittedName>
</protein>
<dbReference type="PRINTS" id="PR00315">
    <property type="entry name" value="ELONGATNFCT"/>
</dbReference>
<dbReference type="SUPFAM" id="SSF54211">
    <property type="entry name" value="Ribosomal protein S5 domain 2-like"/>
    <property type="match status" value="1"/>
</dbReference>
<dbReference type="NCBIfam" id="TIGR00231">
    <property type="entry name" value="small_GTP"/>
    <property type="match status" value="1"/>
</dbReference>
<dbReference type="Gene3D" id="3.90.1430.10">
    <property type="entry name" value="Yeast translation eEF2 (G' domain)"/>
    <property type="match status" value="1"/>
</dbReference>
<keyword evidence="5" id="KW-0251">Elongation factor</keyword>
<accession>A0A976MAC3</accession>